<name>A0A7Y1MNA9_9PSED</name>
<dbReference type="Proteomes" id="UP000542111">
    <property type="component" value="Unassembled WGS sequence"/>
</dbReference>
<dbReference type="EMBL" id="JAAQYP010000011">
    <property type="protein sequence ID" value="NNA95390.1"/>
    <property type="molecule type" value="Genomic_DNA"/>
</dbReference>
<feature type="chain" id="PRO_5031501423" evidence="2">
    <location>
        <begin position="21"/>
        <end position="221"/>
    </location>
</feature>
<dbReference type="InterPro" id="IPR011250">
    <property type="entry name" value="OMP/PagP_B-barrel"/>
</dbReference>
<feature type="signal peptide" evidence="2">
    <location>
        <begin position="1"/>
        <end position="20"/>
    </location>
</feature>
<gene>
    <name evidence="4" type="ORF">HBO33_09455</name>
</gene>
<dbReference type="RefSeq" id="WP_076963638.1">
    <property type="nucleotide sequence ID" value="NZ_CBCRYT010000057.1"/>
</dbReference>
<evidence type="ECO:0000256" key="1">
    <source>
        <dbReference type="ARBA" id="ARBA00022729"/>
    </source>
</evidence>
<dbReference type="InterPro" id="IPR027385">
    <property type="entry name" value="Beta-barrel_OMP"/>
</dbReference>
<dbReference type="SUPFAM" id="SSF56925">
    <property type="entry name" value="OMPA-like"/>
    <property type="match status" value="1"/>
</dbReference>
<protein>
    <submittedName>
        <fullName evidence="4">Porin family protein</fullName>
    </submittedName>
</protein>
<proteinExistence type="predicted"/>
<keyword evidence="1 2" id="KW-0732">Signal</keyword>
<dbReference type="AlphaFoldDB" id="A0A7Y1MNA9"/>
<reference evidence="4 5" key="1">
    <citation type="journal article" date="2020" name="Front. Microbiol.">
        <title>Genetic Organization of the aprX-lipA2 Operon Affects the Proteolytic Potential of Pseudomonas Species in Milk.</title>
        <authorList>
            <person name="Maier C."/>
            <person name="Huptas C."/>
            <person name="von Neubeck M."/>
            <person name="Scherer S."/>
            <person name="Wenning M."/>
            <person name="Lucking G."/>
        </authorList>
    </citation>
    <scope>NUCLEOTIDE SEQUENCE [LARGE SCALE GENOMIC DNA]</scope>
    <source>
        <strain evidence="4 5">G4779</strain>
    </source>
</reference>
<dbReference type="OrthoDB" id="6101900at2"/>
<evidence type="ECO:0000259" key="3">
    <source>
        <dbReference type="Pfam" id="PF13505"/>
    </source>
</evidence>
<evidence type="ECO:0000313" key="4">
    <source>
        <dbReference type="EMBL" id="NNA95390.1"/>
    </source>
</evidence>
<sequence length="221" mass="24633">MQKLPLTLLLATVATTSAQAEGWYGSAKFNSARQNLSSALLTSPRVNERVDAPDNTKTFTPAFAVGYAFMEGWRLEGEYTMPSNSTFKSYWAPFNANVNSLDTHSQRLMLNGYKDIPLNDWLSFYGMAGVGLARIDSDGYQTNETRRFAGNRQHNFAYSVGLGLDAKVSEKVTLGVGYRYVSMGDVETGYNTFANRINARDEQLKGKLKEQNLFLEARVAF</sequence>
<organism evidence="4 5">
    <name type="scientific">Pseudomonas gessardii</name>
    <dbReference type="NCBI Taxonomy" id="78544"/>
    <lineage>
        <taxon>Bacteria</taxon>
        <taxon>Pseudomonadati</taxon>
        <taxon>Pseudomonadota</taxon>
        <taxon>Gammaproteobacteria</taxon>
        <taxon>Pseudomonadales</taxon>
        <taxon>Pseudomonadaceae</taxon>
        <taxon>Pseudomonas</taxon>
    </lineage>
</organism>
<dbReference type="GeneID" id="70102936"/>
<dbReference type="Pfam" id="PF13505">
    <property type="entry name" value="OMP_b-brl"/>
    <property type="match status" value="1"/>
</dbReference>
<evidence type="ECO:0000313" key="5">
    <source>
        <dbReference type="Proteomes" id="UP000542111"/>
    </source>
</evidence>
<feature type="domain" description="Outer membrane protein beta-barrel" evidence="3">
    <location>
        <begin position="8"/>
        <end position="188"/>
    </location>
</feature>
<comment type="caution">
    <text evidence="4">The sequence shown here is derived from an EMBL/GenBank/DDBJ whole genome shotgun (WGS) entry which is preliminary data.</text>
</comment>
<dbReference type="Gene3D" id="2.40.160.20">
    <property type="match status" value="1"/>
</dbReference>
<evidence type="ECO:0000256" key="2">
    <source>
        <dbReference type="SAM" id="SignalP"/>
    </source>
</evidence>
<accession>A0A7Y1MNA9</accession>